<organism evidence="1 2">
    <name type="scientific">Carya illinoinensis</name>
    <name type="common">Pecan</name>
    <dbReference type="NCBI Taxonomy" id="32201"/>
    <lineage>
        <taxon>Eukaryota</taxon>
        <taxon>Viridiplantae</taxon>
        <taxon>Streptophyta</taxon>
        <taxon>Embryophyta</taxon>
        <taxon>Tracheophyta</taxon>
        <taxon>Spermatophyta</taxon>
        <taxon>Magnoliopsida</taxon>
        <taxon>eudicotyledons</taxon>
        <taxon>Gunneridae</taxon>
        <taxon>Pentapetalae</taxon>
        <taxon>rosids</taxon>
        <taxon>fabids</taxon>
        <taxon>Fagales</taxon>
        <taxon>Juglandaceae</taxon>
        <taxon>Carya</taxon>
    </lineage>
</organism>
<keyword evidence="2" id="KW-1185">Reference proteome</keyword>
<accession>A0A8T1QBV7</accession>
<protein>
    <submittedName>
        <fullName evidence="1">Uncharacterized protein</fullName>
    </submittedName>
</protein>
<name>A0A8T1QBV7_CARIL</name>
<dbReference type="EMBL" id="CM031814">
    <property type="protein sequence ID" value="KAG6651855.1"/>
    <property type="molecule type" value="Genomic_DNA"/>
</dbReference>
<evidence type="ECO:0000313" key="1">
    <source>
        <dbReference type="EMBL" id="KAG6651855.1"/>
    </source>
</evidence>
<sequence length="78" mass="8586">MGAHLKYRCSAIHTSSSFYLSWRLTLLVGLIIGVSEDAKRDIIRCSASSACGSQNRSSLIHNILPHLLYFGSCCIVSR</sequence>
<dbReference type="Proteomes" id="UP000811609">
    <property type="component" value="Chromosome 6"/>
</dbReference>
<proteinExistence type="predicted"/>
<reference evidence="1" key="1">
    <citation type="submission" date="2020-12" db="EMBL/GenBank/DDBJ databases">
        <title>WGS assembly of Carya illinoinensis cv. Pawnee.</title>
        <authorList>
            <person name="Platts A."/>
            <person name="Shu S."/>
            <person name="Wright S."/>
            <person name="Barry K."/>
            <person name="Edger P."/>
            <person name="Pires J.C."/>
            <person name="Schmutz J."/>
        </authorList>
    </citation>
    <scope>NUCLEOTIDE SEQUENCE</scope>
    <source>
        <tissue evidence="1">Leaf</tissue>
    </source>
</reference>
<evidence type="ECO:0000313" key="2">
    <source>
        <dbReference type="Proteomes" id="UP000811609"/>
    </source>
</evidence>
<gene>
    <name evidence="1" type="ORF">CIPAW_06G142200</name>
</gene>
<dbReference type="AlphaFoldDB" id="A0A8T1QBV7"/>
<comment type="caution">
    <text evidence="1">The sequence shown here is derived from an EMBL/GenBank/DDBJ whole genome shotgun (WGS) entry which is preliminary data.</text>
</comment>